<proteinExistence type="predicted"/>
<feature type="compositionally biased region" description="Polar residues" evidence="1">
    <location>
        <begin position="718"/>
        <end position="727"/>
    </location>
</feature>
<feature type="region of interest" description="Disordered" evidence="1">
    <location>
        <begin position="1"/>
        <end position="26"/>
    </location>
</feature>
<feature type="compositionally biased region" description="Basic residues" evidence="1">
    <location>
        <begin position="149"/>
        <end position="167"/>
    </location>
</feature>
<evidence type="ECO:0000313" key="3">
    <source>
        <dbReference type="Proteomes" id="UP000694545"/>
    </source>
</evidence>
<feature type="compositionally biased region" description="Basic and acidic residues" evidence="1">
    <location>
        <begin position="136"/>
        <end position="148"/>
    </location>
</feature>
<dbReference type="PANTHER" id="PTHR22017">
    <property type="entry name" value="PHOTORECEPTOR CILIUM ACTIN REGULATOR"/>
    <property type="match status" value="1"/>
</dbReference>
<feature type="region of interest" description="Disordered" evidence="1">
    <location>
        <begin position="64"/>
        <end position="88"/>
    </location>
</feature>
<feature type="compositionally biased region" description="Polar residues" evidence="1">
    <location>
        <begin position="1"/>
        <end position="19"/>
    </location>
</feature>
<organism evidence="2 3">
    <name type="scientific">Varanus komodoensis</name>
    <name type="common">Komodo dragon</name>
    <dbReference type="NCBI Taxonomy" id="61221"/>
    <lineage>
        <taxon>Eukaryota</taxon>
        <taxon>Metazoa</taxon>
        <taxon>Chordata</taxon>
        <taxon>Craniata</taxon>
        <taxon>Vertebrata</taxon>
        <taxon>Euteleostomi</taxon>
        <taxon>Lepidosauria</taxon>
        <taxon>Squamata</taxon>
        <taxon>Bifurcata</taxon>
        <taxon>Unidentata</taxon>
        <taxon>Episquamata</taxon>
        <taxon>Toxicofera</taxon>
        <taxon>Anguimorpha</taxon>
        <taxon>Paleoanguimorpha</taxon>
        <taxon>Varanoidea</taxon>
        <taxon>Varanidae</taxon>
        <taxon>Varanus</taxon>
    </lineage>
</organism>
<feature type="compositionally biased region" description="Polar residues" evidence="1">
    <location>
        <begin position="855"/>
        <end position="864"/>
    </location>
</feature>
<dbReference type="AlphaFoldDB" id="A0A8D2LW70"/>
<dbReference type="GO" id="GO:0001750">
    <property type="term" value="C:photoreceptor outer segment"/>
    <property type="evidence" value="ECO:0007669"/>
    <property type="project" value="TreeGrafter"/>
</dbReference>
<feature type="compositionally biased region" description="Acidic residues" evidence="1">
    <location>
        <begin position="819"/>
        <end position="828"/>
    </location>
</feature>
<dbReference type="GO" id="GO:0035845">
    <property type="term" value="P:photoreceptor cell outer segment organization"/>
    <property type="evidence" value="ECO:0007669"/>
    <property type="project" value="TreeGrafter"/>
</dbReference>
<feature type="compositionally biased region" description="Basic and acidic residues" evidence="1">
    <location>
        <begin position="168"/>
        <end position="180"/>
    </location>
</feature>
<evidence type="ECO:0000256" key="1">
    <source>
        <dbReference type="SAM" id="MobiDB-lite"/>
    </source>
</evidence>
<feature type="region of interest" description="Disordered" evidence="1">
    <location>
        <begin position="477"/>
        <end position="536"/>
    </location>
</feature>
<feature type="compositionally biased region" description="Polar residues" evidence="1">
    <location>
        <begin position="1030"/>
        <end position="1040"/>
    </location>
</feature>
<feature type="compositionally biased region" description="Polar residues" evidence="1">
    <location>
        <begin position="575"/>
        <end position="584"/>
    </location>
</feature>
<feature type="compositionally biased region" description="Acidic residues" evidence="1">
    <location>
        <begin position="485"/>
        <end position="498"/>
    </location>
</feature>
<dbReference type="GO" id="GO:0001917">
    <property type="term" value="C:photoreceptor inner segment"/>
    <property type="evidence" value="ECO:0007669"/>
    <property type="project" value="TreeGrafter"/>
</dbReference>
<feature type="region of interest" description="Disordered" evidence="1">
    <location>
        <begin position="634"/>
        <end position="659"/>
    </location>
</feature>
<feature type="region of interest" description="Disordered" evidence="1">
    <location>
        <begin position="707"/>
        <end position="730"/>
    </location>
</feature>
<dbReference type="Pfam" id="PF15449">
    <property type="entry name" value="Retinal"/>
    <property type="match status" value="1"/>
</dbReference>
<evidence type="ECO:0000313" key="2">
    <source>
        <dbReference type="Ensembl" id="ENSVKKP00000027693.1"/>
    </source>
</evidence>
<feature type="compositionally biased region" description="Low complexity" evidence="1">
    <location>
        <begin position="978"/>
        <end position="990"/>
    </location>
</feature>
<feature type="region of interest" description="Disordered" evidence="1">
    <location>
        <begin position="1244"/>
        <end position="1270"/>
    </location>
</feature>
<feature type="compositionally biased region" description="Basic and acidic residues" evidence="1">
    <location>
        <begin position="64"/>
        <end position="74"/>
    </location>
</feature>
<feature type="compositionally biased region" description="Basic and acidic residues" evidence="1">
    <location>
        <begin position="590"/>
        <end position="602"/>
    </location>
</feature>
<protein>
    <submittedName>
        <fullName evidence="2">Photoreceptor cilium actin regulator</fullName>
    </submittedName>
</protein>
<accession>A0A8D2LW70</accession>
<feature type="region of interest" description="Disordered" evidence="1">
    <location>
        <begin position="812"/>
        <end position="834"/>
    </location>
</feature>
<dbReference type="OMA" id="HSIFCPA"/>
<feature type="compositionally biased region" description="Polar residues" evidence="1">
    <location>
        <begin position="634"/>
        <end position="646"/>
    </location>
</feature>
<dbReference type="Ensembl" id="ENSVKKT00000028361.1">
    <property type="protein sequence ID" value="ENSVKKP00000027693.1"/>
    <property type="gene ID" value="ENSVKKG00000017986.1"/>
</dbReference>
<dbReference type="InterPro" id="IPR029352">
    <property type="entry name" value="PCARE"/>
</dbReference>
<dbReference type="GO" id="GO:1903546">
    <property type="term" value="P:protein localization to photoreceptor outer segment"/>
    <property type="evidence" value="ECO:0007669"/>
    <property type="project" value="TreeGrafter"/>
</dbReference>
<feature type="compositionally biased region" description="Pro residues" evidence="1">
    <location>
        <begin position="1071"/>
        <end position="1088"/>
    </location>
</feature>
<sequence length="1270" mass="140210">MGCTPSRSDIAEQNANHGTKSLHKGILPINPGGEGFSLPLLIKSASSYDTEDFCRGETRIKDHSIENSSDDKNVNFHSSSEDPSLPELDLEEKEMEKAVSETEIAISELMETDKYVAEDITIKKQKPSALENHGFILEDKNDIQEKQNAKKGKKRNKQGKQGRHGKTKEKSSPSEHEGEKKVDFPDLLVKAHQNAYAYLNPNLSKYEVILCMANQATETQLIMQQMVSFLLLRFDEINHLLEEIAQDGEDLVKEVGENLAWPAGKGNPNEHPDLLQQLLQYTVNKMQLLNGTVASLTSDALQESCSFLQSAGNNLEEKLKAKQVFDERLLRMIKLLEISAVGPSHPHPDDMTLYSEDSGIGIDTESVKDLNLMDKQGLQANFASCSHVHSSLNQTRISGESQWPCTSVFSASRSHDCALERQFKDIFFPPAHTKDAMPSSQVVPENVNTLFQHQNIMETPSLNSVPCDVADENVECESSHASAYEDSDDNSLSEEDGDNISLSENDALPKRSASLPTATASKRRPSTKQTDSQENEEIILKMKDAISEKIKFVPAKSGKREWMEDENGKGPRRPSTATVSQKSQVKQKRSRSEESLKSHNEDPTLLELQRTQKGLSKRLEMFYTLKRNKEISNLASLSPKEPSNLQDSEHVTHRSSTNKLKASLSKNFSILPNQDKVPLCRHDQNGINKQFNEKKCKKTVITTTPSKDLASKKENDSPETQKLNSVGCTPPRKSVKKLIETFSSPESQLQPTSLRTLGPIKCIRKFGLPSITPSFSLPKRLVPLNHKHRILPLGDINYQNINRANSTIGSLALASGSDTNDDTDDDLENLPPPPPEMLMDILLDSAEPVEGARTGENSSEVTKNSTKRNENNSTKKISQRMKASLCSIDLLPSKKLSRPNVIANKASKTGGVDSIPRKSPIEMNSSHLSNHHQDIPLASPKDLEMDETAVLYKQSHKIIPLQNVKESDPGNKECTAAPALAQQQSSPDSLQKNEKRTGFVRRVSLVRTPPSSPPSEKRLSSPPLHHKHTNQASSPRTHWQPSPPANPKASNPPTQRKLPSPPTQQNLSSPPTTPSPSPFSVTPSPPTSPSRLHKGLQTHWDSGDEQQSPSPKIVSNVRSIFCPATSSLFEAKPVLPPNSSTAEAIMGHPELSAFVRRNSTQLRQNGDQQKRMGFSATGPQPFVRRSFSDRRPGFPLPLPSFAAELQNVVKTVLFGCIKGHSYHPDCPCLWQLMPEMENQYSLSTNTGSSHGTAVSARAGHGCGKPGIPNL</sequence>
<dbReference type="Proteomes" id="UP000694545">
    <property type="component" value="Unplaced"/>
</dbReference>
<reference evidence="2" key="1">
    <citation type="submission" date="2025-08" db="UniProtKB">
        <authorList>
            <consortium name="Ensembl"/>
        </authorList>
    </citation>
    <scope>IDENTIFICATION</scope>
</reference>
<dbReference type="PANTHER" id="PTHR22017:SF0">
    <property type="entry name" value="PHOTORECEPTOR CILIUM ACTIN REGULATOR"/>
    <property type="match status" value="1"/>
</dbReference>
<feature type="region of interest" description="Disordered" evidence="1">
    <location>
        <begin position="907"/>
        <end position="937"/>
    </location>
</feature>
<feature type="compositionally biased region" description="Basic and acidic residues" evidence="1">
    <location>
        <begin position="558"/>
        <end position="569"/>
    </location>
</feature>
<feature type="region of interest" description="Disordered" evidence="1">
    <location>
        <begin position="978"/>
        <end position="1112"/>
    </location>
</feature>
<reference evidence="2" key="2">
    <citation type="submission" date="2025-09" db="UniProtKB">
        <authorList>
            <consortium name="Ensembl"/>
        </authorList>
    </citation>
    <scope>IDENTIFICATION</scope>
</reference>
<name>A0A8D2LW70_VARKO</name>
<keyword evidence="3" id="KW-1185">Reference proteome</keyword>
<feature type="region of interest" description="Disordered" evidence="1">
    <location>
        <begin position="557"/>
        <end position="603"/>
    </location>
</feature>
<feature type="region of interest" description="Disordered" evidence="1">
    <location>
        <begin position="850"/>
        <end position="879"/>
    </location>
</feature>
<feature type="region of interest" description="Disordered" evidence="1">
    <location>
        <begin position="133"/>
        <end position="180"/>
    </location>
</feature>